<dbReference type="AlphaFoldDB" id="A0A7C3R0R3"/>
<keyword evidence="2" id="KW-0486">Methionine biosynthesis</keyword>
<dbReference type="InterPro" id="IPR027363">
    <property type="entry name" value="M1Pi_N"/>
</dbReference>
<keyword evidence="1 2" id="KW-0413">Isomerase</keyword>
<comment type="function">
    <text evidence="2">Catalyzes the interconversion of methylthioribose-1-phosphate (MTR-1-P) into methylthioribulose-1-phosphate (MTRu-1-P).</text>
</comment>
<dbReference type="EC" id="5.3.1.23" evidence="2"/>
<dbReference type="InterPro" id="IPR011559">
    <property type="entry name" value="Initiation_fac_2B_a/b/d"/>
</dbReference>
<dbReference type="Gene3D" id="1.20.120.420">
    <property type="entry name" value="translation initiation factor eif-2b, domain 1"/>
    <property type="match status" value="1"/>
</dbReference>
<dbReference type="NCBIfam" id="TIGR00524">
    <property type="entry name" value="eIF-2B_rel"/>
    <property type="match status" value="1"/>
</dbReference>
<feature type="binding site" evidence="2">
    <location>
        <begin position="251"/>
        <end position="252"/>
    </location>
    <ligand>
        <name>substrate</name>
    </ligand>
</feature>
<reference evidence="3" key="1">
    <citation type="journal article" date="2020" name="mSystems">
        <title>Genome- and Community-Level Interaction Insights into Carbon Utilization and Element Cycling Functions of Hydrothermarchaeota in Hydrothermal Sediment.</title>
        <authorList>
            <person name="Zhou Z."/>
            <person name="Liu Y."/>
            <person name="Xu W."/>
            <person name="Pan J."/>
            <person name="Luo Z.H."/>
            <person name="Li M."/>
        </authorList>
    </citation>
    <scope>NUCLEOTIDE SEQUENCE [LARGE SCALE GENOMIC DNA]</scope>
    <source>
        <strain evidence="3">SpSt-902</strain>
    </source>
</reference>
<dbReference type="SUPFAM" id="SSF100950">
    <property type="entry name" value="NagB/RpiA/CoA transferase-like"/>
    <property type="match status" value="1"/>
</dbReference>
<feature type="binding site" evidence="2">
    <location>
        <begin position="50"/>
        <end position="52"/>
    </location>
    <ligand>
        <name>substrate</name>
    </ligand>
</feature>
<comment type="similarity">
    <text evidence="2">Belongs to the EIF-2B alpha/beta/delta subunits family. MtnA subfamily.</text>
</comment>
<dbReference type="UniPathway" id="UPA00904">
    <property type="reaction ID" value="UER00874"/>
</dbReference>
<feature type="binding site" evidence="2">
    <location>
        <position position="93"/>
    </location>
    <ligand>
        <name>substrate</name>
    </ligand>
</feature>
<dbReference type="HAMAP" id="MF_01678">
    <property type="entry name" value="Salvage_MtnA"/>
    <property type="match status" value="1"/>
</dbReference>
<dbReference type="FunFam" id="1.20.120.420:FF:000003">
    <property type="entry name" value="Methylthioribose-1-phosphate isomerase"/>
    <property type="match status" value="1"/>
</dbReference>
<feature type="binding site" evidence="2">
    <location>
        <position position="200"/>
    </location>
    <ligand>
        <name>substrate</name>
    </ligand>
</feature>
<gene>
    <name evidence="2 3" type="primary">mtnA</name>
    <name evidence="3" type="ORF">ENX03_10075</name>
</gene>
<dbReference type="NCBIfam" id="NF004326">
    <property type="entry name" value="PRK05720.1"/>
    <property type="match status" value="1"/>
</dbReference>
<dbReference type="InterPro" id="IPR005251">
    <property type="entry name" value="IF-M1Pi"/>
</dbReference>
<dbReference type="EMBL" id="DTMM01000216">
    <property type="protein sequence ID" value="HFT94254.1"/>
    <property type="molecule type" value="Genomic_DNA"/>
</dbReference>
<protein>
    <recommendedName>
        <fullName evidence="2">Methylthioribose-1-phosphate isomerase</fullName>
        <shortName evidence="2">M1Pi</shortName>
        <shortName evidence="2">MTR-1-P isomerase</shortName>
        <ecNumber evidence="2">5.3.1.23</ecNumber>
    </recommendedName>
    <alternativeName>
        <fullName evidence="2">S-methyl-5-thioribose-1-phosphate isomerase</fullName>
    </alternativeName>
</protein>
<dbReference type="Gene3D" id="3.40.50.10470">
    <property type="entry name" value="Translation initiation factor eif-2b, domain 2"/>
    <property type="match status" value="1"/>
</dbReference>
<evidence type="ECO:0000313" key="3">
    <source>
        <dbReference type="EMBL" id="HFT94254.1"/>
    </source>
</evidence>
<comment type="caution">
    <text evidence="3">The sequence shown here is derived from an EMBL/GenBank/DDBJ whole genome shotgun (WGS) entry which is preliminary data.</text>
</comment>
<dbReference type="Pfam" id="PF01008">
    <property type="entry name" value="IF-2B"/>
    <property type="match status" value="1"/>
</dbReference>
<dbReference type="InterPro" id="IPR042529">
    <property type="entry name" value="IF_2B-like_C"/>
</dbReference>
<dbReference type="InterPro" id="IPR000649">
    <property type="entry name" value="IF-2B-related"/>
</dbReference>
<sequence length="350" mass="37846">MIDAVRWVQNPENLHVVHILDQRLLPMRTEFMVCRNADDMAVAIRDMVVRGAPAIGISAAFGVALGSQSFNSASGISYQKHMEEVSRLLGSTRPTAVNLFWAIERMRSLWKNHSGNDSSAMTETLFREAQTIKDEDIRMNRKMGEHGQALLPESATVLTHCNAGALATGGFGTALGVIRAAINAGKSIRVYADETRPYLQGARLTAYELVEDGIPTTLITDGMGASLMAKKKIDAVIVGADRVTANGDVANKIGTYALAVLARAHGIPFYVAAPFSTIDFSMASGSSIPIEERSSREITHIGPDVRIAPEGVSVYNPAFDVTPGEFITAIITEKGVFRPEELRQMSPQSI</sequence>
<evidence type="ECO:0000256" key="1">
    <source>
        <dbReference type="ARBA" id="ARBA00023235"/>
    </source>
</evidence>
<accession>A0A7C3R0R3</accession>
<dbReference type="PANTHER" id="PTHR43475:SF1">
    <property type="entry name" value="METHYLTHIORIBOSE-1-PHOSPHATE ISOMERASE"/>
    <property type="match status" value="1"/>
</dbReference>
<name>A0A7C3R0R3_9BACT</name>
<evidence type="ECO:0000256" key="2">
    <source>
        <dbReference type="HAMAP-Rule" id="MF_01678"/>
    </source>
</evidence>
<organism evidence="3">
    <name type="scientific">Leptospirillum ferriphilum</name>
    <dbReference type="NCBI Taxonomy" id="178606"/>
    <lineage>
        <taxon>Bacteria</taxon>
        <taxon>Pseudomonadati</taxon>
        <taxon>Nitrospirota</taxon>
        <taxon>Nitrospiria</taxon>
        <taxon>Nitrospirales</taxon>
        <taxon>Nitrospiraceae</taxon>
        <taxon>Leptospirillum</taxon>
    </lineage>
</organism>
<dbReference type="GO" id="GO:0019509">
    <property type="term" value="P:L-methionine salvage from methylthioadenosine"/>
    <property type="evidence" value="ECO:0007669"/>
    <property type="project" value="UniProtKB-UniRule"/>
</dbReference>
<dbReference type="NCBIfam" id="TIGR00512">
    <property type="entry name" value="salvage_mtnA"/>
    <property type="match status" value="1"/>
</dbReference>
<dbReference type="FunFam" id="3.40.50.10470:FF:000006">
    <property type="entry name" value="Methylthioribose-1-phosphate isomerase"/>
    <property type="match status" value="1"/>
</dbReference>
<keyword evidence="2" id="KW-0028">Amino-acid biosynthesis</keyword>
<comment type="pathway">
    <text evidence="2">Amino-acid biosynthesis; L-methionine biosynthesis via salvage pathway; L-methionine from S-methyl-5-thio-alpha-D-ribose 1-phosphate: step 1/6.</text>
</comment>
<dbReference type="InterPro" id="IPR037171">
    <property type="entry name" value="NagB/RpiA_transferase-like"/>
</dbReference>
<dbReference type="PANTHER" id="PTHR43475">
    <property type="entry name" value="METHYLTHIORIBOSE-1-PHOSPHATE ISOMERASE"/>
    <property type="match status" value="1"/>
</dbReference>
<dbReference type="GO" id="GO:0046523">
    <property type="term" value="F:S-methyl-5-thioribose-1-phosphate isomerase activity"/>
    <property type="evidence" value="ECO:0007669"/>
    <property type="project" value="UniProtKB-UniRule"/>
</dbReference>
<comment type="catalytic activity">
    <reaction evidence="2">
        <text>5-(methylsulfanyl)-alpha-D-ribose 1-phosphate = 5-(methylsulfanyl)-D-ribulose 1-phosphate</text>
        <dbReference type="Rhea" id="RHEA:19989"/>
        <dbReference type="ChEBI" id="CHEBI:58533"/>
        <dbReference type="ChEBI" id="CHEBI:58548"/>
        <dbReference type="EC" id="5.3.1.23"/>
    </reaction>
</comment>
<proteinExistence type="inferred from homology"/>
<feature type="active site" description="Proton donor" evidence="2">
    <location>
        <position position="241"/>
    </location>
</feature>
<feature type="site" description="Transition state stabilizer" evidence="2">
    <location>
        <position position="161"/>
    </location>
</feature>